<gene>
    <name evidence="1" type="ORF">LMG3458_02515</name>
</gene>
<dbReference type="AlphaFoldDB" id="A0A6S6ZWQ1"/>
<accession>A0A6S6ZWQ1</accession>
<dbReference type="Proteomes" id="UP000494111">
    <property type="component" value="Unassembled WGS sequence"/>
</dbReference>
<protein>
    <submittedName>
        <fullName evidence="1">Uncharacterized protein</fullName>
    </submittedName>
</protein>
<evidence type="ECO:0000313" key="2">
    <source>
        <dbReference type="Proteomes" id="UP000494111"/>
    </source>
</evidence>
<organism evidence="1 2">
    <name type="scientific">Achromobacter deleyi</name>
    <dbReference type="NCBI Taxonomy" id="1353891"/>
    <lineage>
        <taxon>Bacteria</taxon>
        <taxon>Pseudomonadati</taxon>
        <taxon>Pseudomonadota</taxon>
        <taxon>Betaproteobacteria</taxon>
        <taxon>Burkholderiales</taxon>
        <taxon>Alcaligenaceae</taxon>
        <taxon>Achromobacter</taxon>
    </lineage>
</organism>
<evidence type="ECO:0000313" key="1">
    <source>
        <dbReference type="EMBL" id="CAB3698390.1"/>
    </source>
</evidence>
<proteinExistence type="predicted"/>
<dbReference type="EMBL" id="CADIJO010000007">
    <property type="protein sequence ID" value="CAB3698390.1"/>
    <property type="molecule type" value="Genomic_DNA"/>
</dbReference>
<name>A0A6S6ZWQ1_9BURK</name>
<dbReference type="RefSeq" id="WP_175192809.1">
    <property type="nucleotide sequence ID" value="NZ_CADIJO010000007.1"/>
</dbReference>
<sequence>MSLSPDAFRIHDVRRHPLCVFNPANAQAGYAPQWEAEMEALLAAGRPFTIAYVELDPEESHEDRKQRGLWLKHNKARLGRLCKAQISVEPDAARRAAAARHGEMAEKAFGIPHEAVATLEEAVALTRRLTNPLPLHRLADDDMRAWDNLS</sequence>
<reference evidence="1 2" key="1">
    <citation type="submission" date="2020-04" db="EMBL/GenBank/DDBJ databases">
        <authorList>
            <person name="De Canck E."/>
        </authorList>
    </citation>
    <scope>NUCLEOTIDE SEQUENCE [LARGE SCALE GENOMIC DNA]</scope>
    <source>
        <strain evidence="1 2">LMG 3458</strain>
    </source>
</reference>